<evidence type="ECO:0000313" key="1">
    <source>
        <dbReference type="EMBL" id="DAF95903.1"/>
    </source>
</evidence>
<protein>
    <submittedName>
        <fullName evidence="1">Uncharacterized protein</fullName>
    </submittedName>
</protein>
<sequence>MAQIAQQDNLIIEITGALSAMDGTTKQKLIDCIKVGTITDVIVVSKEAANKVNHGKVLGYMVDTTAAESPKYSVAIMDVNTGTPNTVKLN</sequence>
<organism evidence="1">
    <name type="scientific">Siphoviridae sp. ctzr51</name>
    <dbReference type="NCBI Taxonomy" id="2825751"/>
    <lineage>
        <taxon>Viruses</taxon>
        <taxon>Duplodnaviria</taxon>
        <taxon>Heunggongvirae</taxon>
        <taxon>Uroviricota</taxon>
        <taxon>Caudoviricetes</taxon>
    </lineage>
</organism>
<reference evidence="1" key="1">
    <citation type="journal article" date="2021" name="Proc. Natl. Acad. Sci. U.S.A.">
        <title>A Catalog of Tens of Thousands of Viruses from Human Metagenomes Reveals Hidden Associations with Chronic Diseases.</title>
        <authorList>
            <person name="Tisza M.J."/>
            <person name="Buck C.B."/>
        </authorList>
    </citation>
    <scope>NUCLEOTIDE SEQUENCE</scope>
    <source>
        <strain evidence="1">Ctzr51</strain>
    </source>
</reference>
<proteinExistence type="predicted"/>
<dbReference type="EMBL" id="BK016111">
    <property type="protein sequence ID" value="DAF95903.1"/>
    <property type="molecule type" value="Genomic_DNA"/>
</dbReference>
<accession>A0A8S5UN55</accession>
<name>A0A8S5UN55_9CAUD</name>